<keyword evidence="4" id="KW-1185">Reference proteome</keyword>
<evidence type="ECO:0000256" key="1">
    <source>
        <dbReference type="SAM" id="MobiDB-lite"/>
    </source>
</evidence>
<dbReference type="Pfam" id="PF03108">
    <property type="entry name" value="DBD_Tnp_Mut"/>
    <property type="match status" value="1"/>
</dbReference>
<reference evidence="3 4" key="1">
    <citation type="journal article" date="2023" name="Plants (Basel)">
        <title>Bridging the Gap: Combining Genomics and Transcriptomics Approaches to Understand Stylosanthes scabra, an Orphan Legume from the Brazilian Caatinga.</title>
        <authorList>
            <person name="Ferreira-Neto J.R.C."/>
            <person name="da Silva M.D."/>
            <person name="Binneck E."/>
            <person name="de Melo N.F."/>
            <person name="da Silva R.H."/>
            <person name="de Melo A.L.T.M."/>
            <person name="Pandolfi V."/>
            <person name="Bustamante F.O."/>
            <person name="Brasileiro-Vidal A.C."/>
            <person name="Benko-Iseppon A.M."/>
        </authorList>
    </citation>
    <scope>NUCLEOTIDE SEQUENCE [LARGE SCALE GENOMIC DNA]</scope>
    <source>
        <tissue evidence="3">Leaves</tissue>
    </source>
</reference>
<comment type="caution">
    <text evidence="3">The sequence shown here is derived from an EMBL/GenBank/DDBJ whole genome shotgun (WGS) entry which is preliminary data.</text>
</comment>
<proteinExistence type="predicted"/>
<dbReference type="EMBL" id="JASCZI010215489">
    <property type="protein sequence ID" value="MED6202474.1"/>
    <property type="molecule type" value="Genomic_DNA"/>
</dbReference>
<dbReference type="Proteomes" id="UP001341840">
    <property type="component" value="Unassembled WGS sequence"/>
</dbReference>
<dbReference type="InterPro" id="IPR004332">
    <property type="entry name" value="Transposase_MuDR"/>
</dbReference>
<sequence>RVRAKWAFLARVTGDITPIKEAAGYLIFANPPATLFQIPLCLLSRKEKKMSRSDSIVATLYPDGEMIRQEDVIGFVCPNPILCYVQRVDTLDELKNFILRTLGALGRKSVGRVAYMLLNILPPLEYKFKILWLEGDVHVRAMFELHRRYGPRQVMELLFETQDMVRSEAGPSSAQAAPAGPIAAAPIRIATPDVSVDIDSSSEEGSDEDYQEETDKSSDSFDEADIVCETQVGRRFLLPTPAAIPDLASVSSHFHTLNLDAMEEDPREGHGGGGDDYINLDGGEEFRVGHRFSCREAVHMAVKNYNIRRAAEYRVLESDQYKYVCRCKQHEAGCPWTVRVAMRTNHGYW</sequence>
<organism evidence="3 4">
    <name type="scientific">Stylosanthes scabra</name>
    <dbReference type="NCBI Taxonomy" id="79078"/>
    <lineage>
        <taxon>Eukaryota</taxon>
        <taxon>Viridiplantae</taxon>
        <taxon>Streptophyta</taxon>
        <taxon>Embryophyta</taxon>
        <taxon>Tracheophyta</taxon>
        <taxon>Spermatophyta</taxon>
        <taxon>Magnoliopsida</taxon>
        <taxon>eudicotyledons</taxon>
        <taxon>Gunneridae</taxon>
        <taxon>Pentapetalae</taxon>
        <taxon>rosids</taxon>
        <taxon>fabids</taxon>
        <taxon>Fabales</taxon>
        <taxon>Fabaceae</taxon>
        <taxon>Papilionoideae</taxon>
        <taxon>50 kb inversion clade</taxon>
        <taxon>dalbergioids sensu lato</taxon>
        <taxon>Dalbergieae</taxon>
        <taxon>Pterocarpus clade</taxon>
        <taxon>Stylosanthes</taxon>
    </lineage>
</organism>
<gene>
    <name evidence="3" type="ORF">PIB30_105964</name>
</gene>
<feature type="compositionally biased region" description="Acidic residues" evidence="1">
    <location>
        <begin position="200"/>
        <end position="212"/>
    </location>
</feature>
<evidence type="ECO:0000259" key="2">
    <source>
        <dbReference type="Pfam" id="PF03108"/>
    </source>
</evidence>
<evidence type="ECO:0000313" key="3">
    <source>
        <dbReference type="EMBL" id="MED6202474.1"/>
    </source>
</evidence>
<name>A0ABU6XXL8_9FABA</name>
<feature type="region of interest" description="Disordered" evidence="1">
    <location>
        <begin position="197"/>
        <end position="223"/>
    </location>
</feature>
<accession>A0ABU6XXL8</accession>
<evidence type="ECO:0000313" key="4">
    <source>
        <dbReference type="Proteomes" id="UP001341840"/>
    </source>
</evidence>
<feature type="domain" description="Transposase MuDR plant" evidence="2">
    <location>
        <begin position="286"/>
        <end position="345"/>
    </location>
</feature>
<feature type="non-terminal residue" evidence="3">
    <location>
        <position position="1"/>
    </location>
</feature>
<protein>
    <recommendedName>
        <fullName evidence="2">Transposase MuDR plant domain-containing protein</fullName>
    </recommendedName>
</protein>